<dbReference type="AlphaFoldDB" id="A0A926HNC8"/>
<dbReference type="Gene3D" id="1.20.1570.10">
    <property type="entry name" value="dip2346 domain like"/>
    <property type="match status" value="1"/>
</dbReference>
<dbReference type="InterPro" id="IPR048496">
    <property type="entry name" value="DUF1846_N"/>
</dbReference>
<dbReference type="PIRSF" id="PIRSF033132">
    <property type="entry name" value="DUF1846"/>
    <property type="match status" value="1"/>
</dbReference>
<dbReference type="Gene3D" id="3.40.140.40">
    <property type="entry name" value="Domain of unknown function (DUF1846), C-terminal subdomain"/>
    <property type="match status" value="1"/>
</dbReference>
<organism evidence="4 5">
    <name type="scientific">Yeguia hominis</name>
    <dbReference type="NCBI Taxonomy" id="2763662"/>
    <lineage>
        <taxon>Bacteria</taxon>
        <taxon>Bacillati</taxon>
        <taxon>Bacillota</taxon>
        <taxon>Clostridia</taxon>
        <taxon>Eubacteriales</taxon>
        <taxon>Yeguiaceae</taxon>
        <taxon>Yeguia</taxon>
    </lineage>
</organism>
<dbReference type="RefSeq" id="WP_346726126.1">
    <property type="nucleotide sequence ID" value="NZ_JACRSN010000012.1"/>
</dbReference>
<dbReference type="InterPro" id="IPR014999">
    <property type="entry name" value="DUF1846"/>
</dbReference>
<accession>A0A926HNC8</accession>
<sequence>MNKIGFDNDQYLHMQSGHIRERIHALGGKLYLEFGGKLFDDFHASRVLPGFKPDSKINMLLQLRDQAEVIIVINASDIEKNKVRGDLGITYDLDVLRLIDAFRGKGLYVGSVVIAQYSGQPSAEAFQRRLESLGVKVYRHYPIEGYPNDIPLIVSDEGYGKNEYIETERSLIVVTAPGPGSGKMATCLSQLYHEHRMGRKAGYAKFETFPIWNLPLKHPVNIAYEAATADLNDVNMIDPFHLDAYGVTTVNYNRDVEIFPVLRAIFEKIFGECPYKSPTDMGVNMAGNCITDDEAVRKAANDEIIRRYYHALCGQRQGFTSPEVVYKIELLMKQAQLTTEERAVIRPALAKAEETNAPAAAMQLNDGRIVTGKTSSLLGSSSALLLNALKALAGIDEEVHLISPTIIEPVQNLKVDYLGNHNPRLHTDEVLVALSICAATNPNAAAAMKQLKNLRGCEVHSSVILSQVDEGIFRKLGINLTCEPKYQTKKLFHK</sequence>
<evidence type="ECO:0000259" key="3">
    <source>
        <dbReference type="Pfam" id="PF20921"/>
    </source>
</evidence>
<gene>
    <name evidence="4" type="ORF">IAG03_08690</name>
</gene>
<evidence type="ECO:0000259" key="2">
    <source>
        <dbReference type="Pfam" id="PF08903"/>
    </source>
</evidence>
<dbReference type="Pfam" id="PF08903">
    <property type="entry name" value="DUF1846"/>
    <property type="match status" value="1"/>
</dbReference>
<proteinExistence type="inferred from homology"/>
<evidence type="ECO:0000313" key="4">
    <source>
        <dbReference type="EMBL" id="MBC8534077.1"/>
    </source>
</evidence>
<dbReference type="Gene3D" id="3.10.630.10">
    <property type="entry name" value="dip2346 domain like"/>
    <property type="match status" value="1"/>
</dbReference>
<dbReference type="InterPro" id="IPR048441">
    <property type="entry name" value="DUF1846_C"/>
</dbReference>
<keyword evidence="5" id="KW-1185">Reference proteome</keyword>
<feature type="domain" description="DUF1846" evidence="2">
    <location>
        <begin position="4"/>
        <end position="335"/>
    </location>
</feature>
<dbReference type="Proteomes" id="UP000651482">
    <property type="component" value="Unassembled WGS sequence"/>
</dbReference>
<comment type="caution">
    <text evidence="4">The sequence shown here is derived from an EMBL/GenBank/DDBJ whole genome shotgun (WGS) entry which is preliminary data.</text>
</comment>
<feature type="domain" description="DUF1846" evidence="3">
    <location>
        <begin position="340"/>
        <end position="492"/>
    </location>
</feature>
<dbReference type="EMBL" id="JACRSN010000012">
    <property type="protein sequence ID" value="MBC8534077.1"/>
    <property type="molecule type" value="Genomic_DNA"/>
</dbReference>
<reference evidence="4" key="1">
    <citation type="submission" date="2020-08" db="EMBL/GenBank/DDBJ databases">
        <title>Genome public.</title>
        <authorList>
            <person name="Liu C."/>
            <person name="Sun Q."/>
        </authorList>
    </citation>
    <scope>NUCLEOTIDE SEQUENCE</scope>
    <source>
        <strain evidence="4">NSJ-40</strain>
    </source>
</reference>
<dbReference type="HAMAP" id="MF_01567">
    <property type="entry name" value="UPF0371"/>
    <property type="match status" value="1"/>
</dbReference>
<dbReference type="Pfam" id="PF20921">
    <property type="entry name" value="DUF1846_C"/>
    <property type="match status" value="1"/>
</dbReference>
<protein>
    <recommendedName>
        <fullName evidence="1">UPF0371 protein IAG03_08690</fullName>
    </recommendedName>
</protein>
<evidence type="ECO:0000256" key="1">
    <source>
        <dbReference type="HAMAP-Rule" id="MF_01567"/>
    </source>
</evidence>
<dbReference type="NCBIfam" id="NF010184">
    <property type="entry name" value="PRK13663.1"/>
    <property type="match status" value="1"/>
</dbReference>
<name>A0A926HNC8_9FIRM</name>
<evidence type="ECO:0000313" key="5">
    <source>
        <dbReference type="Proteomes" id="UP000651482"/>
    </source>
</evidence>
<comment type="similarity">
    <text evidence="1">Belongs to the UPF0371 family.</text>
</comment>